<reference evidence="2 3" key="1">
    <citation type="submission" date="2020-08" db="EMBL/GenBank/DDBJ databases">
        <title>Sequencing the genomes of 1000 actinobacteria strains.</title>
        <authorList>
            <person name="Klenk H.-P."/>
        </authorList>
    </citation>
    <scope>NUCLEOTIDE SEQUENCE [LARGE SCALE GENOMIC DNA]</scope>
    <source>
        <strain evidence="2 3">DSM 45298</strain>
    </source>
</reference>
<dbReference type="Pfam" id="PF06889">
    <property type="entry name" value="DUF1266"/>
    <property type="match status" value="1"/>
</dbReference>
<dbReference type="Proteomes" id="UP000551501">
    <property type="component" value="Unassembled WGS sequence"/>
</dbReference>
<dbReference type="InterPro" id="IPR009677">
    <property type="entry name" value="DUF1266"/>
</dbReference>
<sequence length="261" mass="27916">MTSGFASPILTSPNGPTRGPHASVLALGAPLALGQNVFWNSPERPGAAPGTVDASVEEKLALTRRWQITSTDSWLSVTDRMIRGEHIRAHAAEAALDVRDEVLESSSSAYLDIDDWLRATSTHAERNGWDDDHTDLVMRLAVKAFHAEQQLAADDMLPAGQRVVTMFAHDLATAAYLTQAGARMGYADPATVNQMIDAIGHNAAGVFSSWASFAASYAMASTMLYGGYPVDEPYTGAVSAVRLLLSDPMSPWTNIGFPGQP</sequence>
<dbReference type="RefSeq" id="WP_183372727.1">
    <property type="nucleotide sequence ID" value="NZ_BAABHL010000001.1"/>
</dbReference>
<keyword evidence="3" id="KW-1185">Reference proteome</keyword>
<proteinExistence type="predicted"/>
<comment type="caution">
    <text evidence="2">The sequence shown here is derived from an EMBL/GenBank/DDBJ whole genome shotgun (WGS) entry which is preliminary data.</text>
</comment>
<name>A0A840F1Y4_9ACTN</name>
<gene>
    <name evidence="2" type="ORF">BKA16_004443</name>
</gene>
<dbReference type="EMBL" id="JACIFP010000001">
    <property type="protein sequence ID" value="MBB4137891.1"/>
    <property type="molecule type" value="Genomic_DNA"/>
</dbReference>
<dbReference type="AlphaFoldDB" id="A0A840F1Y4"/>
<evidence type="ECO:0000313" key="3">
    <source>
        <dbReference type="Proteomes" id="UP000551501"/>
    </source>
</evidence>
<organism evidence="2 3">
    <name type="scientific">Gordonia humi</name>
    <dbReference type="NCBI Taxonomy" id="686429"/>
    <lineage>
        <taxon>Bacteria</taxon>
        <taxon>Bacillati</taxon>
        <taxon>Actinomycetota</taxon>
        <taxon>Actinomycetes</taxon>
        <taxon>Mycobacteriales</taxon>
        <taxon>Gordoniaceae</taxon>
        <taxon>Gordonia</taxon>
    </lineage>
</organism>
<accession>A0A840F1Y4</accession>
<evidence type="ECO:0000313" key="2">
    <source>
        <dbReference type="EMBL" id="MBB4137891.1"/>
    </source>
</evidence>
<evidence type="ECO:0000259" key="1">
    <source>
        <dbReference type="Pfam" id="PF06889"/>
    </source>
</evidence>
<feature type="domain" description="DUF1266" evidence="1">
    <location>
        <begin position="62"/>
        <end position="255"/>
    </location>
</feature>
<protein>
    <recommendedName>
        <fullName evidence="1">DUF1266 domain-containing protein</fullName>
    </recommendedName>
</protein>